<reference evidence="3 4" key="1">
    <citation type="submission" date="2019-06" db="EMBL/GenBank/DDBJ databases">
        <title>A chromosomal-level reference genome of Carpinus fangiana (Coryloideae, Betulaceae).</title>
        <authorList>
            <person name="Yang X."/>
            <person name="Wang Z."/>
            <person name="Zhang L."/>
            <person name="Hao G."/>
            <person name="Liu J."/>
            <person name="Yang Y."/>
        </authorList>
    </citation>
    <scope>NUCLEOTIDE SEQUENCE [LARGE SCALE GENOMIC DNA]</scope>
    <source>
        <strain evidence="3">Cfa_2016G</strain>
        <tissue evidence="3">Leaf</tissue>
    </source>
</reference>
<keyword evidence="1" id="KW-1133">Transmembrane helix</keyword>
<dbReference type="OrthoDB" id="624036at2759"/>
<protein>
    <recommendedName>
        <fullName evidence="2">DUF4220 domain-containing protein</fullName>
    </recommendedName>
</protein>
<gene>
    <name evidence="3" type="ORF">FH972_000271</name>
</gene>
<sequence length="675" mass="77181">MSVEIFMRVQIFLSKIFEWAAAAYTAHPSERKLAIIEFCVILTAILLCILVVFGSCRRRTHAKALKYLIWSAYVLSTYLISYTMVKMQSAPFHNSLLTVWAVSLYIFLGKANSISAYNLEENENWKSYGFVFLVQIFWIPYLSWTYKKDIIWQPVNFLCALSITRTAERFLALILASRSYGMVGSSKLVADFMIYEHTLSNEEEVDPTCMKGYNYLVIGEKEGSVKVVPPLYQKQLEITDDVITINKIWQCQGQLLSSTGDPDGRLKDICLSFALCKLLLRRFAGYSMFEISQAKTWNLVRYGLLSNEVAILGSYQTPDGELNLVTKSGLNVDALVTGIVTIAILFMEVVQYFGIMFSEWAKVNWLCRYVKKPTWQKKRWIEKIIQILCHKKWLRSWERKLGQYSLLESFNHNPSKLYTWSLGLLDTPLKGQKESSRIKLPVEVKKAIVLSLRTNGQRLSNGEASLQRNGVQNEFSWACRLETQTHVIMVWHIATSLCEIAARETSLCEIAVREEAQMRRESEHFIVATSLSKYCAYLVAFTPRLLPDHAHTTETIFDQVVGEARDLLRGFKTLTTRYGKMMRLGEGDPVPGETIMKRSAVLAKRLIVGIEDNEQRWKILADFWADMMLFVAPSDDITAHAEFLAEGGEFVTHLWALLSHAGMLKRDDSAHDHAD</sequence>
<dbReference type="InterPro" id="IPR007658">
    <property type="entry name" value="DUF594"/>
</dbReference>
<feature type="transmembrane region" description="Helical" evidence="1">
    <location>
        <begin position="128"/>
        <end position="146"/>
    </location>
</feature>
<keyword evidence="1" id="KW-0472">Membrane</keyword>
<dbReference type="EMBL" id="CM017321">
    <property type="protein sequence ID" value="KAE7995487.1"/>
    <property type="molecule type" value="Genomic_DNA"/>
</dbReference>
<proteinExistence type="predicted"/>
<feature type="transmembrane region" description="Helical" evidence="1">
    <location>
        <begin position="33"/>
        <end position="55"/>
    </location>
</feature>
<dbReference type="InterPro" id="IPR025315">
    <property type="entry name" value="DUF4220"/>
</dbReference>
<dbReference type="AlphaFoldDB" id="A0A5N6Q8D8"/>
<keyword evidence="1" id="KW-0812">Transmembrane</keyword>
<dbReference type="PANTHER" id="PTHR31325">
    <property type="entry name" value="OS01G0798800 PROTEIN-RELATED"/>
    <property type="match status" value="1"/>
</dbReference>
<feature type="domain" description="DUF4220" evidence="2">
    <location>
        <begin position="70"/>
        <end position="304"/>
    </location>
</feature>
<keyword evidence="4" id="KW-1185">Reference proteome</keyword>
<evidence type="ECO:0000313" key="4">
    <source>
        <dbReference type="Proteomes" id="UP000327013"/>
    </source>
</evidence>
<evidence type="ECO:0000256" key="1">
    <source>
        <dbReference type="SAM" id="Phobius"/>
    </source>
</evidence>
<accession>A0A5N6Q8D8</accession>
<name>A0A5N6Q8D8_9ROSI</name>
<dbReference type="Pfam" id="PF04578">
    <property type="entry name" value="DUF594"/>
    <property type="match status" value="1"/>
</dbReference>
<dbReference type="Pfam" id="PF13968">
    <property type="entry name" value="DUF4220"/>
    <property type="match status" value="2"/>
</dbReference>
<organism evidence="3 4">
    <name type="scientific">Carpinus fangiana</name>
    <dbReference type="NCBI Taxonomy" id="176857"/>
    <lineage>
        <taxon>Eukaryota</taxon>
        <taxon>Viridiplantae</taxon>
        <taxon>Streptophyta</taxon>
        <taxon>Embryophyta</taxon>
        <taxon>Tracheophyta</taxon>
        <taxon>Spermatophyta</taxon>
        <taxon>Magnoliopsida</taxon>
        <taxon>eudicotyledons</taxon>
        <taxon>Gunneridae</taxon>
        <taxon>Pentapetalae</taxon>
        <taxon>rosids</taxon>
        <taxon>fabids</taxon>
        <taxon>Fagales</taxon>
        <taxon>Betulaceae</taxon>
        <taxon>Carpinus</taxon>
    </lineage>
</organism>
<evidence type="ECO:0000313" key="3">
    <source>
        <dbReference type="EMBL" id="KAE7995487.1"/>
    </source>
</evidence>
<evidence type="ECO:0000259" key="2">
    <source>
        <dbReference type="Pfam" id="PF13968"/>
    </source>
</evidence>
<feature type="transmembrane region" description="Helical" evidence="1">
    <location>
        <begin position="67"/>
        <end position="85"/>
    </location>
</feature>
<feature type="domain" description="DUF4220" evidence="2">
    <location>
        <begin position="325"/>
        <end position="408"/>
    </location>
</feature>
<dbReference type="Proteomes" id="UP000327013">
    <property type="component" value="Chromosome 1"/>
</dbReference>
<feature type="transmembrane region" description="Helical" evidence="1">
    <location>
        <begin position="91"/>
        <end position="108"/>
    </location>
</feature>